<feature type="region of interest" description="Disordered" evidence="1">
    <location>
        <begin position="170"/>
        <end position="197"/>
    </location>
</feature>
<evidence type="ECO:0000256" key="1">
    <source>
        <dbReference type="SAM" id="MobiDB-lite"/>
    </source>
</evidence>
<reference evidence="2" key="1">
    <citation type="submission" date="2021-07" db="EMBL/GenBank/DDBJ databases">
        <authorList>
            <person name="Durling M."/>
        </authorList>
    </citation>
    <scope>NUCLEOTIDE SEQUENCE</scope>
</reference>
<protein>
    <submittedName>
        <fullName evidence="2">Uncharacterized protein</fullName>
    </submittedName>
</protein>
<evidence type="ECO:0000313" key="2">
    <source>
        <dbReference type="EMBL" id="CAG8984231.1"/>
    </source>
</evidence>
<feature type="compositionally biased region" description="Basic and acidic residues" evidence="1">
    <location>
        <begin position="231"/>
        <end position="241"/>
    </location>
</feature>
<feature type="region of interest" description="Disordered" evidence="1">
    <location>
        <begin position="212"/>
        <end position="284"/>
    </location>
</feature>
<dbReference type="Proteomes" id="UP000701801">
    <property type="component" value="Unassembled WGS sequence"/>
</dbReference>
<name>A0A9N9M6W8_9HELO</name>
<evidence type="ECO:0000313" key="3">
    <source>
        <dbReference type="Proteomes" id="UP000701801"/>
    </source>
</evidence>
<feature type="compositionally biased region" description="Low complexity" evidence="1">
    <location>
        <begin position="245"/>
        <end position="259"/>
    </location>
</feature>
<dbReference type="AlphaFoldDB" id="A0A9N9M6W8"/>
<dbReference type="EMBL" id="CAJVRM010000753">
    <property type="protein sequence ID" value="CAG8984231.1"/>
    <property type="molecule type" value="Genomic_DNA"/>
</dbReference>
<organism evidence="2 3">
    <name type="scientific">Hymenoscyphus albidus</name>
    <dbReference type="NCBI Taxonomy" id="595503"/>
    <lineage>
        <taxon>Eukaryota</taxon>
        <taxon>Fungi</taxon>
        <taxon>Dikarya</taxon>
        <taxon>Ascomycota</taxon>
        <taxon>Pezizomycotina</taxon>
        <taxon>Leotiomycetes</taxon>
        <taxon>Helotiales</taxon>
        <taxon>Helotiaceae</taxon>
        <taxon>Hymenoscyphus</taxon>
    </lineage>
</organism>
<keyword evidence="3" id="KW-1185">Reference proteome</keyword>
<sequence length="429" mass="49597">MISQQHSQYSGYTNQQQAPPIGAYGFVPQPDAHQQSQNMYHTWDIPNFPSMNSGGIYRKVFCPIEDAVRTGMRQLVEQQLQQHYASARYSNSTESQMYSGYPPTSIYNNGYGYNYGSSQYQYPGYQNMYANRNEVSSYYHYNNYGSAQQPHHRMDQMTYDFSNLAFRRTPGARRPARDISVNSLLNPPPEEEMKSPSPIRILSPTAQLLQLQVEQEEEQRRQQQEQQQQQTRDKGKGKEPIPIHQETQSTSYVQQQQYSHYPGQYSQHPPSLEQQPPPHNFTPTFLQYSKQQYTQYPPYPPPREDPSQLCALLDHQWAQRHSRVKSPEEVHEDTGDHQWAQHHSRVKLPEEVHEDTTGDHIAETKSMSLLTQGFLDGPPIADLGARARMECWGQEGPPSEAPKTDNFHGELLDVQIEERKYGQVRFDGL</sequence>
<proteinExistence type="predicted"/>
<gene>
    <name evidence="2" type="ORF">HYALB_00004214</name>
</gene>
<feature type="compositionally biased region" description="Polar residues" evidence="1">
    <location>
        <begin position="264"/>
        <end position="274"/>
    </location>
</feature>
<comment type="caution">
    <text evidence="2">The sequence shown here is derived from an EMBL/GenBank/DDBJ whole genome shotgun (WGS) entry which is preliminary data.</text>
</comment>
<dbReference type="OrthoDB" id="10433172at2759"/>
<accession>A0A9N9M6W8</accession>